<feature type="compositionally biased region" description="Polar residues" evidence="1">
    <location>
        <begin position="47"/>
        <end position="63"/>
    </location>
</feature>
<evidence type="ECO:0000256" key="1">
    <source>
        <dbReference type="SAM" id="MobiDB-lite"/>
    </source>
</evidence>
<keyword evidence="3" id="KW-1185">Reference proteome</keyword>
<feature type="compositionally biased region" description="Pro residues" evidence="1">
    <location>
        <begin position="64"/>
        <end position="78"/>
    </location>
</feature>
<evidence type="ECO:0000313" key="3">
    <source>
        <dbReference type="Proteomes" id="UP000593571"/>
    </source>
</evidence>
<evidence type="ECO:0000313" key="2">
    <source>
        <dbReference type="EMBL" id="KAF6505989.1"/>
    </source>
</evidence>
<gene>
    <name evidence="2" type="ORF">HJG63_007857</name>
</gene>
<protein>
    <submittedName>
        <fullName evidence="2">Uncharacterized protein</fullName>
    </submittedName>
</protein>
<name>A0A7J8KAY7_ROUAE</name>
<dbReference type="EMBL" id="JACASE010000001">
    <property type="protein sequence ID" value="KAF6505989.1"/>
    <property type="molecule type" value="Genomic_DNA"/>
</dbReference>
<dbReference type="Proteomes" id="UP000593571">
    <property type="component" value="Unassembled WGS sequence"/>
</dbReference>
<reference evidence="2 3" key="1">
    <citation type="journal article" date="2020" name="Nature">
        <title>Six reference-quality genomes reveal evolution of bat adaptations.</title>
        <authorList>
            <person name="Jebb D."/>
            <person name="Huang Z."/>
            <person name="Pippel M."/>
            <person name="Hughes G.M."/>
            <person name="Lavrichenko K."/>
            <person name="Devanna P."/>
            <person name="Winkler S."/>
            <person name="Jermiin L.S."/>
            <person name="Skirmuntt E.C."/>
            <person name="Katzourakis A."/>
            <person name="Burkitt-Gray L."/>
            <person name="Ray D.A."/>
            <person name="Sullivan K.A.M."/>
            <person name="Roscito J.G."/>
            <person name="Kirilenko B.M."/>
            <person name="Davalos L.M."/>
            <person name="Corthals A.P."/>
            <person name="Power M.L."/>
            <person name="Jones G."/>
            <person name="Ransome R.D."/>
            <person name="Dechmann D.K.N."/>
            <person name="Locatelli A.G."/>
            <person name="Puechmaille S.J."/>
            <person name="Fedrigo O."/>
            <person name="Jarvis E.D."/>
            <person name="Hiller M."/>
            <person name="Vernes S.C."/>
            <person name="Myers E.W."/>
            <person name="Teeling E.C."/>
        </authorList>
    </citation>
    <scope>NUCLEOTIDE SEQUENCE [LARGE SCALE GENOMIC DNA]</scope>
    <source>
        <strain evidence="2">MRouAeg1</strain>
        <tissue evidence="2">Muscle</tissue>
    </source>
</reference>
<comment type="caution">
    <text evidence="2">The sequence shown here is derived from an EMBL/GenBank/DDBJ whole genome shotgun (WGS) entry which is preliminary data.</text>
</comment>
<feature type="compositionally biased region" description="Pro residues" evidence="1">
    <location>
        <begin position="1"/>
        <end position="13"/>
    </location>
</feature>
<feature type="region of interest" description="Disordered" evidence="1">
    <location>
        <begin position="1"/>
        <end position="82"/>
    </location>
</feature>
<accession>A0A7J8KAY7</accession>
<dbReference type="AlphaFoldDB" id="A0A7J8KAY7"/>
<sequence>MLQPPLPPPPPFLRPAACRGGGKRAREFETTRTQTVAPTSPPTTSSVAGPNSHNALRCTGTSPSAPPRAGPTSLAPPPENREAPWYGERHHLSLLLFSEVEGVNFFKAIFIPLQTYAHFGNYSY</sequence>
<proteinExistence type="predicted"/>
<organism evidence="2 3">
    <name type="scientific">Rousettus aegyptiacus</name>
    <name type="common">Egyptian fruit bat</name>
    <name type="synonym">Pteropus aegyptiacus</name>
    <dbReference type="NCBI Taxonomy" id="9407"/>
    <lineage>
        <taxon>Eukaryota</taxon>
        <taxon>Metazoa</taxon>
        <taxon>Chordata</taxon>
        <taxon>Craniata</taxon>
        <taxon>Vertebrata</taxon>
        <taxon>Euteleostomi</taxon>
        <taxon>Mammalia</taxon>
        <taxon>Eutheria</taxon>
        <taxon>Laurasiatheria</taxon>
        <taxon>Chiroptera</taxon>
        <taxon>Yinpterochiroptera</taxon>
        <taxon>Pteropodoidea</taxon>
        <taxon>Pteropodidae</taxon>
        <taxon>Rousettinae</taxon>
        <taxon>Rousettus</taxon>
    </lineage>
</organism>